<dbReference type="GO" id="GO:0000981">
    <property type="term" value="F:DNA-binding transcription factor activity, RNA polymerase II-specific"/>
    <property type="evidence" value="ECO:0007669"/>
    <property type="project" value="InterPro"/>
</dbReference>
<feature type="region of interest" description="Disordered" evidence="3">
    <location>
        <begin position="103"/>
        <end position="126"/>
    </location>
</feature>
<dbReference type="PANTHER" id="PTHR37534">
    <property type="entry name" value="TRANSCRIPTIONAL ACTIVATOR PROTEIN UGA3"/>
    <property type="match status" value="1"/>
</dbReference>
<reference evidence="5" key="1">
    <citation type="submission" date="2020-03" db="EMBL/GenBank/DDBJ databases">
        <title>Draft Genome Sequence of Cylindrodendrum hubeiense.</title>
        <authorList>
            <person name="Buettner E."/>
            <person name="Kellner H."/>
        </authorList>
    </citation>
    <scope>NUCLEOTIDE SEQUENCE</scope>
    <source>
        <strain evidence="5">IHI 201604</strain>
    </source>
</reference>
<organism evidence="5 6">
    <name type="scientific">Cylindrodendrum hubeiense</name>
    <dbReference type="NCBI Taxonomy" id="595255"/>
    <lineage>
        <taxon>Eukaryota</taxon>
        <taxon>Fungi</taxon>
        <taxon>Dikarya</taxon>
        <taxon>Ascomycota</taxon>
        <taxon>Pezizomycotina</taxon>
        <taxon>Sordariomycetes</taxon>
        <taxon>Hypocreomycetidae</taxon>
        <taxon>Hypocreales</taxon>
        <taxon>Nectriaceae</taxon>
        <taxon>Cylindrodendrum</taxon>
    </lineage>
</organism>
<evidence type="ECO:0000256" key="1">
    <source>
        <dbReference type="ARBA" id="ARBA00004123"/>
    </source>
</evidence>
<proteinExistence type="predicted"/>
<dbReference type="AlphaFoldDB" id="A0A9P5H5G9"/>
<sequence>MFHDPNAEGWMPLNEPKARIRRVQTGCLMCKKRKKKCDEKKPRCGDCGRLCLDCSWPPEREQRTRRRRSTSPGMDMWAALGMEAAMGSYGSHNMPSSAEMSALFGSSGEREMSGAGSQMQTGFPMNGSEMPFRAALDDISWDFPASPGWMELISDTPALSASPSDSLVSESLSLYVPSLTPDLTSPDDKALLNHYSTIVASILSRRADMSANPYTAYLLPMAMSNDLVLHCVLALSAKHWHKLQPRMGSRGLLHQSKATQSLAGLLPHVNKASADIALVSSLLLCMTELFDGKSTGWKLHLKGAKRLLGTLISEHGDALTGNYKFLVRLSRFLDSATTTSTCMPPLIEEEDGDGATLDRLAATPDDEDTAVYGIPKELFHLVDRVNSLANKRRMRVDSRSEAEFRLEASIVEEQIDRWSFEYGGLSRAVSTRFPSNDDVLYATTAYEWALRLRLHQITDGYTLTDPKVSQAVEGILASVQKIRYGSALEGCLLFPLVMAGGACDQLEHRVIIQDRLMVMERTYGFGYIYHSRELVERVWDRRDKMEGTGAIINWARLRHEEMNGLVVF</sequence>
<dbReference type="Pfam" id="PF11951">
    <property type="entry name" value="Fungal_trans_2"/>
    <property type="match status" value="1"/>
</dbReference>
<dbReference type="EMBL" id="JAANBB010000110">
    <property type="protein sequence ID" value="KAF7549926.1"/>
    <property type="molecule type" value="Genomic_DNA"/>
</dbReference>
<accession>A0A9P5H5G9</accession>
<evidence type="ECO:0000256" key="2">
    <source>
        <dbReference type="ARBA" id="ARBA00023242"/>
    </source>
</evidence>
<dbReference type="PANTHER" id="PTHR37534:SF46">
    <property type="entry name" value="ZN(II)2CYS6 TRANSCRIPTION FACTOR (EUROFUNG)"/>
    <property type="match status" value="1"/>
</dbReference>
<dbReference type="PROSITE" id="PS00463">
    <property type="entry name" value="ZN2_CY6_FUNGAL_1"/>
    <property type="match status" value="1"/>
</dbReference>
<dbReference type="Pfam" id="PF00172">
    <property type="entry name" value="Zn_clus"/>
    <property type="match status" value="1"/>
</dbReference>
<gene>
    <name evidence="5" type="ORF">G7Z17_g6062</name>
</gene>
<evidence type="ECO:0000313" key="5">
    <source>
        <dbReference type="EMBL" id="KAF7549926.1"/>
    </source>
</evidence>
<evidence type="ECO:0000259" key="4">
    <source>
        <dbReference type="PROSITE" id="PS50048"/>
    </source>
</evidence>
<dbReference type="PROSITE" id="PS50048">
    <property type="entry name" value="ZN2_CY6_FUNGAL_2"/>
    <property type="match status" value="1"/>
</dbReference>
<name>A0A9P5H5G9_9HYPO</name>
<evidence type="ECO:0000313" key="6">
    <source>
        <dbReference type="Proteomes" id="UP000722485"/>
    </source>
</evidence>
<dbReference type="OrthoDB" id="3509362at2759"/>
<dbReference type="InterPro" id="IPR001138">
    <property type="entry name" value="Zn2Cys6_DnaBD"/>
</dbReference>
<dbReference type="GO" id="GO:0008270">
    <property type="term" value="F:zinc ion binding"/>
    <property type="evidence" value="ECO:0007669"/>
    <property type="project" value="InterPro"/>
</dbReference>
<dbReference type="Proteomes" id="UP000722485">
    <property type="component" value="Unassembled WGS sequence"/>
</dbReference>
<dbReference type="InterPro" id="IPR021858">
    <property type="entry name" value="Fun_TF"/>
</dbReference>
<dbReference type="SMART" id="SM00066">
    <property type="entry name" value="GAL4"/>
    <property type="match status" value="1"/>
</dbReference>
<feature type="domain" description="Zn(2)-C6 fungal-type" evidence="4">
    <location>
        <begin position="26"/>
        <end position="56"/>
    </location>
</feature>
<comment type="caution">
    <text evidence="5">The sequence shown here is derived from an EMBL/GenBank/DDBJ whole genome shotgun (WGS) entry which is preliminary data.</text>
</comment>
<keyword evidence="2" id="KW-0539">Nucleus</keyword>
<comment type="subcellular location">
    <subcellularLocation>
        <location evidence="1">Nucleus</location>
    </subcellularLocation>
</comment>
<dbReference type="SUPFAM" id="SSF57701">
    <property type="entry name" value="Zn2/Cys6 DNA-binding domain"/>
    <property type="match status" value="1"/>
</dbReference>
<keyword evidence="6" id="KW-1185">Reference proteome</keyword>
<evidence type="ECO:0000256" key="3">
    <source>
        <dbReference type="SAM" id="MobiDB-lite"/>
    </source>
</evidence>
<dbReference type="Gene3D" id="4.10.240.10">
    <property type="entry name" value="Zn(2)-C6 fungal-type DNA-binding domain"/>
    <property type="match status" value="1"/>
</dbReference>
<dbReference type="GO" id="GO:0005634">
    <property type="term" value="C:nucleus"/>
    <property type="evidence" value="ECO:0007669"/>
    <property type="project" value="UniProtKB-SubCell"/>
</dbReference>
<dbReference type="InterPro" id="IPR036864">
    <property type="entry name" value="Zn2-C6_fun-type_DNA-bd_sf"/>
</dbReference>
<protein>
    <recommendedName>
        <fullName evidence="4">Zn(2)-C6 fungal-type domain-containing protein</fullName>
    </recommendedName>
</protein>